<comment type="caution">
    <text evidence="4">Lacks conserved residue(s) required for the propagation of feature annotation.</text>
</comment>
<evidence type="ECO:0000256" key="1">
    <source>
        <dbReference type="ARBA" id="ARBA00022701"/>
    </source>
</evidence>
<keyword evidence="1" id="KW-0493">Microtubule</keyword>
<feature type="region of interest" description="Disordered" evidence="6">
    <location>
        <begin position="71"/>
        <end position="99"/>
    </location>
</feature>
<evidence type="ECO:0000313" key="8">
    <source>
        <dbReference type="EMBL" id="CAK0822587.1"/>
    </source>
</evidence>
<keyword evidence="3" id="KW-0505">Motor protein</keyword>
<evidence type="ECO:0000313" key="9">
    <source>
        <dbReference type="Proteomes" id="UP001189429"/>
    </source>
</evidence>
<comment type="caution">
    <text evidence="8">The sequence shown here is derived from an EMBL/GenBank/DDBJ whole genome shotgun (WGS) entry which is preliminary data.</text>
</comment>
<dbReference type="InterPro" id="IPR027640">
    <property type="entry name" value="Kinesin-like_fam"/>
</dbReference>
<evidence type="ECO:0000256" key="4">
    <source>
        <dbReference type="PROSITE-ProRule" id="PRU00283"/>
    </source>
</evidence>
<feature type="region of interest" description="Disordered" evidence="6">
    <location>
        <begin position="143"/>
        <end position="168"/>
    </location>
</feature>
<accession>A0ABN9RTF3</accession>
<dbReference type="PANTHER" id="PTHR47968:SF13">
    <property type="entry name" value="KINESIN-LIKE PROTEIN KIF19 ISOFORM X1"/>
    <property type="match status" value="1"/>
</dbReference>
<organism evidence="8 9">
    <name type="scientific">Prorocentrum cordatum</name>
    <dbReference type="NCBI Taxonomy" id="2364126"/>
    <lineage>
        <taxon>Eukaryota</taxon>
        <taxon>Sar</taxon>
        <taxon>Alveolata</taxon>
        <taxon>Dinophyceae</taxon>
        <taxon>Prorocentrales</taxon>
        <taxon>Prorocentraceae</taxon>
        <taxon>Prorocentrum</taxon>
    </lineage>
</organism>
<evidence type="ECO:0000256" key="2">
    <source>
        <dbReference type="ARBA" id="ARBA00023054"/>
    </source>
</evidence>
<evidence type="ECO:0000256" key="3">
    <source>
        <dbReference type="ARBA" id="ARBA00023175"/>
    </source>
</evidence>
<dbReference type="InterPro" id="IPR001752">
    <property type="entry name" value="Kinesin_motor_dom"/>
</dbReference>
<keyword evidence="9" id="KW-1185">Reference proteome</keyword>
<keyword evidence="2 5" id="KW-0175">Coiled coil</keyword>
<dbReference type="Proteomes" id="UP001189429">
    <property type="component" value="Unassembled WGS sequence"/>
</dbReference>
<dbReference type="PANTHER" id="PTHR47968">
    <property type="entry name" value="CENTROMERE PROTEIN E"/>
    <property type="match status" value="1"/>
</dbReference>
<evidence type="ECO:0000256" key="6">
    <source>
        <dbReference type="SAM" id="MobiDB-lite"/>
    </source>
</evidence>
<reference evidence="8" key="1">
    <citation type="submission" date="2023-10" db="EMBL/GenBank/DDBJ databases">
        <authorList>
            <person name="Chen Y."/>
            <person name="Shah S."/>
            <person name="Dougan E. K."/>
            <person name="Thang M."/>
            <person name="Chan C."/>
        </authorList>
    </citation>
    <scope>NUCLEOTIDE SEQUENCE [LARGE SCALE GENOMIC DNA]</scope>
</reference>
<dbReference type="InterPro" id="IPR027417">
    <property type="entry name" value="P-loop_NTPase"/>
</dbReference>
<evidence type="ECO:0000256" key="5">
    <source>
        <dbReference type="SAM" id="Coils"/>
    </source>
</evidence>
<dbReference type="EMBL" id="CAUYUJ010008002">
    <property type="protein sequence ID" value="CAK0822587.1"/>
    <property type="molecule type" value="Genomic_DNA"/>
</dbReference>
<feature type="domain" description="Kinesin motor" evidence="7">
    <location>
        <begin position="1"/>
        <end position="28"/>
    </location>
</feature>
<feature type="compositionally biased region" description="Acidic residues" evidence="6">
    <location>
        <begin position="81"/>
        <end position="91"/>
    </location>
</feature>
<dbReference type="Gene3D" id="3.40.850.10">
    <property type="entry name" value="Kinesin motor domain"/>
    <property type="match status" value="1"/>
</dbReference>
<dbReference type="InterPro" id="IPR036961">
    <property type="entry name" value="Kinesin_motor_dom_sf"/>
</dbReference>
<feature type="compositionally biased region" description="Polar residues" evidence="6">
    <location>
        <begin position="146"/>
        <end position="156"/>
    </location>
</feature>
<protein>
    <recommendedName>
        <fullName evidence="7">Kinesin motor domain-containing protein</fullName>
    </recommendedName>
</protein>
<sequence length="440" mass="49419">MVANVSPNHVSYEDTLNTLKYANRAKNIRVSAQQNIVEPDAHVSQYEKAIADLRSEVSLLKARLAKRQTAPGGRQALAGWQEEEDAEEAEQDGSGVQEASENWKIEVVRNLEGRTQLQRSLIEVDRGLSRWRVEQAQAREAIDGWNESQGSSSPYTPRTVARRARPSVPTLEDWKDQLSQIEESIREHEDTRRKIEEKLDQNKVQGKELHAQLAQRVLNEDLRAFLEMIQRVQVLEVERLELDHLWERQRSQLEERDQEIVMLREQLRLRNVHIGEQRELLSAERQQLLPLPGRVSLLGTTLAQGSPGQQRGPLRVMQAWAPPPTKDQDEVPTLSSRPLRATSPRPRSPGLEGQKPGGEFPIGDLAPQLPCPGLPINWRNLELPKASQIHGIARIFADGGALDAGGGGGSRPRRCCRRAGSALAEVATRAPMSARRQTAW</sequence>
<dbReference type="SUPFAM" id="SSF52540">
    <property type="entry name" value="P-loop containing nucleoside triphosphate hydrolases"/>
    <property type="match status" value="1"/>
</dbReference>
<proteinExistence type="inferred from homology"/>
<comment type="similarity">
    <text evidence="4">Belongs to the TRAFAC class myosin-kinesin ATPase superfamily. Kinesin family.</text>
</comment>
<evidence type="ECO:0000259" key="7">
    <source>
        <dbReference type="PROSITE" id="PS50067"/>
    </source>
</evidence>
<name>A0ABN9RTF3_9DINO</name>
<dbReference type="PROSITE" id="PS50067">
    <property type="entry name" value="KINESIN_MOTOR_2"/>
    <property type="match status" value="1"/>
</dbReference>
<feature type="coiled-coil region" evidence="5">
    <location>
        <begin position="171"/>
        <end position="205"/>
    </location>
</feature>
<feature type="region of interest" description="Disordered" evidence="6">
    <location>
        <begin position="319"/>
        <end position="366"/>
    </location>
</feature>
<gene>
    <name evidence="8" type="ORF">PCOR1329_LOCUS23570</name>
</gene>